<dbReference type="InterPro" id="IPR054471">
    <property type="entry name" value="GPIID_WHD"/>
</dbReference>
<dbReference type="Pfam" id="PF12796">
    <property type="entry name" value="Ank_2"/>
    <property type="match status" value="5"/>
</dbReference>
<feature type="domain" description="Nephrocystin 3-like N-terminal" evidence="5">
    <location>
        <begin position="465"/>
        <end position="622"/>
    </location>
</feature>
<dbReference type="EMBL" id="KE145370">
    <property type="protein sequence ID" value="EPE26751.1"/>
    <property type="molecule type" value="Genomic_DNA"/>
</dbReference>
<dbReference type="PRINTS" id="PR01415">
    <property type="entry name" value="ANKYRIN"/>
</dbReference>
<evidence type="ECO:0000259" key="4">
    <source>
        <dbReference type="Pfam" id="PF22939"/>
    </source>
</evidence>
<dbReference type="eggNOG" id="KOG4177">
    <property type="taxonomic scope" value="Eukaryota"/>
</dbReference>
<keyword evidence="1" id="KW-0677">Repeat</keyword>
<feature type="repeat" description="ANK" evidence="3">
    <location>
        <begin position="1345"/>
        <end position="1377"/>
    </location>
</feature>
<feature type="repeat" description="ANK" evidence="3">
    <location>
        <begin position="1419"/>
        <end position="1451"/>
    </location>
</feature>
<dbReference type="SUPFAM" id="SSF48403">
    <property type="entry name" value="Ankyrin repeat"/>
    <property type="match status" value="2"/>
</dbReference>
<organism evidence="6 7">
    <name type="scientific">Glarea lozoyensis (strain ATCC 20868 / MF5171)</name>
    <dbReference type="NCBI Taxonomy" id="1116229"/>
    <lineage>
        <taxon>Eukaryota</taxon>
        <taxon>Fungi</taxon>
        <taxon>Dikarya</taxon>
        <taxon>Ascomycota</taxon>
        <taxon>Pezizomycotina</taxon>
        <taxon>Leotiomycetes</taxon>
        <taxon>Helotiales</taxon>
        <taxon>Helotiaceae</taxon>
        <taxon>Glarea</taxon>
    </lineage>
</organism>
<dbReference type="InterPro" id="IPR051165">
    <property type="entry name" value="Multifunctional_ANK_Repeat"/>
</dbReference>
<dbReference type="PANTHER" id="PTHR24123:SF33">
    <property type="entry name" value="PROTEIN HOS4"/>
    <property type="match status" value="1"/>
</dbReference>
<dbReference type="Gene3D" id="1.25.40.20">
    <property type="entry name" value="Ankyrin repeat-containing domain"/>
    <property type="match status" value="3"/>
</dbReference>
<evidence type="ECO:0000256" key="3">
    <source>
        <dbReference type="PROSITE-ProRule" id="PRU00023"/>
    </source>
</evidence>
<dbReference type="KEGG" id="glz:GLAREA_02665"/>
<dbReference type="SUPFAM" id="SSF53474">
    <property type="entry name" value="alpha/beta-Hydrolases"/>
    <property type="match status" value="1"/>
</dbReference>
<dbReference type="SMART" id="SM00248">
    <property type="entry name" value="ANK"/>
    <property type="match status" value="14"/>
</dbReference>
<evidence type="ECO:0000313" key="6">
    <source>
        <dbReference type="EMBL" id="EPE26751.1"/>
    </source>
</evidence>
<dbReference type="SUPFAM" id="SSF52540">
    <property type="entry name" value="P-loop containing nucleoside triphosphate hydrolases"/>
    <property type="match status" value="1"/>
</dbReference>
<name>S3D3X6_GLAL2</name>
<evidence type="ECO:0000259" key="5">
    <source>
        <dbReference type="Pfam" id="PF24883"/>
    </source>
</evidence>
<dbReference type="Pfam" id="PF22939">
    <property type="entry name" value="WHD_GPIID"/>
    <property type="match status" value="1"/>
</dbReference>
<gene>
    <name evidence="6" type="ORF">GLAREA_02665</name>
</gene>
<dbReference type="STRING" id="1116229.S3D3X6"/>
<evidence type="ECO:0000256" key="2">
    <source>
        <dbReference type="ARBA" id="ARBA00023043"/>
    </source>
</evidence>
<evidence type="ECO:0000256" key="1">
    <source>
        <dbReference type="ARBA" id="ARBA00022737"/>
    </source>
</evidence>
<dbReference type="Pfam" id="PF24883">
    <property type="entry name" value="NPHP3_N"/>
    <property type="match status" value="1"/>
</dbReference>
<dbReference type="GeneID" id="19461721"/>
<sequence length="1508" mass="166236">MSANVESAATTEIYRIASEPQRYTFQTKGTIKTVDTTFTDHTFETTSEAPTVATTVSVPNESKSHGIFTSVLKIPLRPSRHSSEQPNDQPSVINAKQREILKRSVNLSENIRPQSSHSPRLGKWREKRHEEENLEVYGSSQRFGLFKLYEPPDGLLSSGCNCPVDIVALHGIDGTPFKTWTWSDVESSKKAPDAFWLQDFLPEVFPGSRIYTFGYNAKIFLSKGTGNITTFATDLLENLLDIRTKREQQRRPLIFICHSMGGLVVKRALSIANTNVKRFGNIRAATSDILFIATPHRGSKEAAFLAKLAGVFHGSLTTTGLSRFRGGIRADLIKDLIQDEKAVKTITKEFIPMTDGSIRFYSFIEDLTMAPLNTRVVDDFSGTMGLDSEIVIHMDGKDHRSIARFKSRTCPSYGKVLAKLKVAVDEATRPANDIIRTEDLPCLQTLAFSTMTTRKIEADVAHPKTCNWVLEHPSFTTWLNASHGLLWLKGHPGTGKSTIMAYVHRYLLSQRTSKTIRLDFFFTGRGEPLQKMTLGMFRSLLHQIYKESSTARELIYEAYKLKNDSQDSSTKHTWQWQVDELRALFTRVVKQVAAKNEVTLFIDALDEAILPTGDKAAMELVKYFYDLNDLTFEERDGAMRGVRICISCRHYPVVGSLGPGLEIRVEDENALDLRRYIQDSLRLGVTGWDDESPVITGEIVDAICKKAAGVFQWAVLRVPKIIKSLNDGELEFDEVVEVIAGESNELFSLYDAILKNDVSVTLRARALLFLTWVCLAERPLSLTEISFALACDDKTWSQDCCELGAKGFVKTNSQMEKLVMSLSGGLAVVMHTGPTNRVQFVHETVNDFLRFSGLASMVFMTEGFTLTSENVLGAGQTRLSRCCLNYLLIDNILDALNAWVKWNEPIPKFLEYATINLFVHTAKAETHGHFQRPLARFLLSSQKTLDHWHKTMKKLDEIEYGIVRRNAKRHRSDLYVKSSELIHIAIVYNVQTAVGELLESKDHINKQDKDGKTPLHLAADRGFVHLTTLLLSLGATPNLLDNRSATPLDIAIGKNHSDLIKLLLQHGAGVEEDGRFGNGALQAAANKGNNAVLGALLDAGAGINAWSKSEGTALQQASFMARLDTVKYLLERGADVNIKGASFFGTALQAAMIIMDFKVIELLVENGADINARGGEYETVLQAAVSSPECRDNSFQVIRYLLSKGADVKVEGGDYGSALQAAVKHDSEELVELLISHGADVNTDGGREGSALLIAAARGQKRMVDLLLGHGARTTNAGGASDNLLQAAIVSGNKELVTHVLGLGIDVNIPGGIYGSALLTAIIKAPHLASMLIAKGANVDPVASEFGSPLYAAVQAKQHTLIKLLLEYGANPNVEYDTATVQPFVTCLQRAAYNDDISTSRLLLDYRADVNTGVYGMGMNSTAMIVAARYGRKEILKLLLEKGGSLNELDGIFGKDHNAPLIAAAESGHREIVEFLLNRGNHMGDVNDGVEDVMRKVRGGRRLAAPHY</sequence>
<dbReference type="Proteomes" id="UP000016922">
    <property type="component" value="Unassembled WGS sequence"/>
</dbReference>
<proteinExistence type="predicted"/>
<dbReference type="PROSITE" id="PS50088">
    <property type="entry name" value="ANK_REPEAT"/>
    <property type="match status" value="9"/>
</dbReference>
<feature type="domain" description="GPI inositol-deacylase winged helix" evidence="4">
    <location>
        <begin position="763"/>
        <end position="856"/>
    </location>
</feature>
<feature type="repeat" description="ANK" evidence="3">
    <location>
        <begin position="1109"/>
        <end position="1141"/>
    </location>
</feature>
<dbReference type="Gene3D" id="3.40.50.300">
    <property type="entry name" value="P-loop containing nucleotide triphosphate hydrolases"/>
    <property type="match status" value="1"/>
</dbReference>
<feature type="repeat" description="ANK" evidence="3">
    <location>
        <begin position="1010"/>
        <end position="1042"/>
    </location>
</feature>
<protein>
    <submittedName>
        <fullName evidence="6">Ankyrin repeat-containing protein</fullName>
    </submittedName>
</protein>
<dbReference type="eggNOG" id="KOG2029">
    <property type="taxonomic scope" value="Eukaryota"/>
</dbReference>
<dbReference type="PROSITE" id="PS50297">
    <property type="entry name" value="ANK_REP_REGION"/>
    <property type="match status" value="7"/>
</dbReference>
<keyword evidence="2 3" id="KW-0040">ANK repeat</keyword>
<dbReference type="InterPro" id="IPR002110">
    <property type="entry name" value="Ankyrin_rpt"/>
</dbReference>
<accession>S3D3X6</accession>
<dbReference type="InterPro" id="IPR036770">
    <property type="entry name" value="Ankyrin_rpt-contain_sf"/>
</dbReference>
<reference evidence="6 7" key="1">
    <citation type="journal article" date="2013" name="BMC Genomics">
        <title>Genomics-driven discovery of the pneumocandin biosynthetic gene cluster in the fungus Glarea lozoyensis.</title>
        <authorList>
            <person name="Chen L."/>
            <person name="Yue Q."/>
            <person name="Zhang X."/>
            <person name="Xiang M."/>
            <person name="Wang C."/>
            <person name="Li S."/>
            <person name="Che Y."/>
            <person name="Ortiz-Lopez F.J."/>
            <person name="Bills G.F."/>
            <person name="Liu X."/>
            <person name="An Z."/>
        </authorList>
    </citation>
    <scope>NUCLEOTIDE SEQUENCE [LARGE SCALE GENOMIC DNA]</scope>
    <source>
        <strain evidence="7">ATCC 20868 / MF5171</strain>
    </source>
</reference>
<dbReference type="RefSeq" id="XP_008085941.1">
    <property type="nucleotide sequence ID" value="XM_008087750.1"/>
</dbReference>
<feature type="repeat" description="ANK" evidence="3">
    <location>
        <begin position="1043"/>
        <end position="1075"/>
    </location>
</feature>
<feature type="repeat" description="ANK" evidence="3">
    <location>
        <begin position="1456"/>
        <end position="1488"/>
    </location>
</feature>
<feature type="repeat" description="ANK" evidence="3">
    <location>
        <begin position="1076"/>
        <end position="1108"/>
    </location>
</feature>
<dbReference type="Gene3D" id="3.40.50.1820">
    <property type="entry name" value="alpha/beta hydrolase"/>
    <property type="match status" value="1"/>
</dbReference>
<keyword evidence="7" id="KW-1185">Reference proteome</keyword>
<feature type="repeat" description="ANK" evidence="3">
    <location>
        <begin position="1214"/>
        <end position="1246"/>
    </location>
</feature>
<dbReference type="PANTHER" id="PTHR24123">
    <property type="entry name" value="ANKYRIN REPEAT-CONTAINING"/>
    <property type="match status" value="1"/>
</dbReference>
<dbReference type="OrthoDB" id="7464126at2759"/>
<dbReference type="InterPro" id="IPR056884">
    <property type="entry name" value="NPHP3-like_N"/>
</dbReference>
<evidence type="ECO:0000313" key="7">
    <source>
        <dbReference type="Proteomes" id="UP000016922"/>
    </source>
</evidence>
<dbReference type="HOGENOM" id="CLU_000288_34_1_1"/>
<dbReference type="InterPro" id="IPR029058">
    <property type="entry name" value="AB_hydrolase_fold"/>
</dbReference>
<dbReference type="OMA" id="CRFSGPE"/>
<dbReference type="InterPro" id="IPR027417">
    <property type="entry name" value="P-loop_NTPase"/>
</dbReference>
<feature type="repeat" description="ANK" evidence="3">
    <location>
        <begin position="1146"/>
        <end position="1175"/>
    </location>
</feature>